<sequence>MQATSTFSTAHTSAADSTQAVEQFLVQLNHPHKDLIVAVRSALLSADAAIAEGIKWNAPSFRTFEYFATLQLRAKTGIAVVLHRGAKVRALPPGGLVIDDPAQWLRWPAADRAVLTVRDLAHLAAERATFQAVIRQWIGLL</sequence>
<evidence type="ECO:0000259" key="1">
    <source>
        <dbReference type="Pfam" id="PF08818"/>
    </source>
</evidence>
<dbReference type="RefSeq" id="WP_228424880.1">
    <property type="nucleotide sequence ID" value="NZ_JAJFNJ020000003.1"/>
</dbReference>
<protein>
    <submittedName>
        <fullName evidence="2">DUF1801 domain-containing protein</fullName>
    </submittedName>
</protein>
<reference evidence="2" key="2">
    <citation type="submission" date="2024-01" db="EMBL/GenBank/DDBJ databases">
        <title>Long-read genome sequencing of X. campestris pv. papavericola.</title>
        <authorList>
            <person name="Hussain R.M.F."/>
            <person name="Greer S."/>
            <person name="Harrison J."/>
            <person name="Grant M."/>
            <person name="Vicente J."/>
            <person name="Studholme D.J."/>
        </authorList>
    </citation>
    <scope>NUCLEOTIDE SEQUENCE</scope>
    <source>
        <strain evidence="2">NCPPB 2970</strain>
    </source>
</reference>
<dbReference type="Proteomes" id="UP001297361">
    <property type="component" value="Unassembled WGS sequence"/>
</dbReference>
<dbReference type="SUPFAM" id="SSF159888">
    <property type="entry name" value="YdhG-like"/>
    <property type="match status" value="1"/>
</dbReference>
<accession>A0AAJ2X104</accession>
<dbReference type="InterPro" id="IPR014922">
    <property type="entry name" value="YdhG-like"/>
</dbReference>
<reference evidence="2" key="1">
    <citation type="submission" date="2021-10" db="EMBL/GenBank/DDBJ databases">
        <authorList>
            <person name="Hussein R."/>
            <person name="Harrison J."/>
            <person name="Studholme D.J."/>
            <person name="Vicente J."/>
            <person name="Grant M."/>
        </authorList>
    </citation>
    <scope>NUCLEOTIDE SEQUENCE</scope>
    <source>
        <strain evidence="2">NCPPB 2970</strain>
    </source>
</reference>
<dbReference type="AlphaFoldDB" id="A0AAJ2X104"/>
<evidence type="ECO:0000313" key="3">
    <source>
        <dbReference type="Proteomes" id="UP001297361"/>
    </source>
</evidence>
<feature type="domain" description="YdhG-like" evidence="1">
    <location>
        <begin position="33"/>
        <end position="138"/>
    </location>
</feature>
<name>A0AAJ2X104_XANCA</name>
<gene>
    <name evidence="2" type="ORF">LLE72_005430</name>
</gene>
<dbReference type="EMBL" id="JAJFNJ020000003">
    <property type="protein sequence ID" value="MEC3887205.1"/>
    <property type="molecule type" value="Genomic_DNA"/>
</dbReference>
<dbReference type="Pfam" id="PF08818">
    <property type="entry name" value="DUF1801"/>
    <property type="match status" value="1"/>
</dbReference>
<evidence type="ECO:0000313" key="2">
    <source>
        <dbReference type="EMBL" id="MEC3887205.1"/>
    </source>
</evidence>
<organism evidence="2 3">
    <name type="scientific">Xanthomonas campestris pv. papavericola</name>
    <dbReference type="NCBI Taxonomy" id="487881"/>
    <lineage>
        <taxon>Bacteria</taxon>
        <taxon>Pseudomonadati</taxon>
        <taxon>Pseudomonadota</taxon>
        <taxon>Gammaproteobacteria</taxon>
        <taxon>Lysobacterales</taxon>
        <taxon>Lysobacteraceae</taxon>
        <taxon>Xanthomonas</taxon>
    </lineage>
</organism>
<proteinExistence type="predicted"/>
<comment type="caution">
    <text evidence="2">The sequence shown here is derived from an EMBL/GenBank/DDBJ whole genome shotgun (WGS) entry which is preliminary data.</text>
</comment>